<evidence type="ECO:0000313" key="1">
    <source>
        <dbReference type="EMBL" id="KKM15345.1"/>
    </source>
</evidence>
<dbReference type="AlphaFoldDB" id="A0A0F9KJ47"/>
<reference evidence="1" key="1">
    <citation type="journal article" date="2015" name="Nature">
        <title>Complex archaea that bridge the gap between prokaryotes and eukaryotes.</title>
        <authorList>
            <person name="Spang A."/>
            <person name="Saw J.H."/>
            <person name="Jorgensen S.L."/>
            <person name="Zaremba-Niedzwiedzka K."/>
            <person name="Martijn J."/>
            <person name="Lind A.E."/>
            <person name="van Eijk R."/>
            <person name="Schleper C."/>
            <person name="Guy L."/>
            <person name="Ettema T.J."/>
        </authorList>
    </citation>
    <scope>NUCLEOTIDE SEQUENCE</scope>
</reference>
<dbReference type="SUPFAM" id="SSF46785">
    <property type="entry name" value="Winged helix' DNA-binding domain"/>
    <property type="match status" value="1"/>
</dbReference>
<comment type="caution">
    <text evidence="1">The sequence shown here is derived from an EMBL/GenBank/DDBJ whole genome shotgun (WGS) entry which is preliminary data.</text>
</comment>
<name>A0A0F9KJ47_9ZZZZ</name>
<protein>
    <submittedName>
        <fullName evidence="1">Uncharacterized protein</fullName>
    </submittedName>
</protein>
<proteinExistence type="predicted"/>
<gene>
    <name evidence="1" type="ORF">LCGC14_1696980</name>
</gene>
<organism evidence="1">
    <name type="scientific">marine sediment metagenome</name>
    <dbReference type="NCBI Taxonomy" id="412755"/>
    <lineage>
        <taxon>unclassified sequences</taxon>
        <taxon>metagenomes</taxon>
        <taxon>ecological metagenomes</taxon>
    </lineage>
</organism>
<dbReference type="InterPro" id="IPR036390">
    <property type="entry name" value="WH_DNA-bd_sf"/>
</dbReference>
<dbReference type="EMBL" id="LAZR01014929">
    <property type="protein sequence ID" value="KKM15345.1"/>
    <property type="molecule type" value="Genomic_DNA"/>
</dbReference>
<sequence>MSGTGSMALGNWDAGEGNCVTQRWVRSRLLLHVPPRDQAVTLVTIAARADIDPRACRDHLRCMSSQVGTLERANRKTRYYRRTENDMPQKHDPRPLPERIAKVLPDPPAGLTARAIGLKVSCRTNTVSTALNGMIEAGKVERSGAGRRGRPYIYSTEIRTPPSERTAVAVPADKIPTQVETDAELRIALERERSDQKMIDDPFGANAARRAADGMDFESEPGFMADAYGIVIRDVQHRAREADHERRMLDQVATLLGRIVDGEADR</sequence>
<accession>A0A0F9KJ47</accession>